<keyword evidence="1" id="KW-0812">Transmembrane</keyword>
<evidence type="ECO:0000313" key="3">
    <source>
        <dbReference type="EMBL" id="KRU14310.1"/>
    </source>
</evidence>
<dbReference type="GeneID" id="93075714"/>
<dbReference type="EMBL" id="CP009268">
    <property type="protein sequence ID" value="AJA53665.1"/>
    <property type="molecule type" value="Genomic_DNA"/>
</dbReference>
<evidence type="ECO:0000313" key="5">
    <source>
        <dbReference type="Proteomes" id="UP000030905"/>
    </source>
</evidence>
<keyword evidence="5" id="KW-1185">Reference proteome</keyword>
<reference evidence="3" key="2">
    <citation type="submission" date="2015-10" db="EMBL/GenBank/DDBJ databases">
        <title>Improved Draft Genome Sequence of Clostridium pasteurianum Strain ATCC 6013 (DSM 525) Using a Hybrid Next-Generation Sequencing Approach.</title>
        <authorList>
            <person name="Pyne M.E."/>
            <person name="Utturkar S.M."/>
            <person name="Brown S.D."/>
            <person name="Moo-Young M."/>
            <person name="Chung D.A."/>
            <person name="Chou P.C."/>
        </authorList>
    </citation>
    <scope>NUCLEOTIDE SEQUENCE</scope>
    <source>
        <strain evidence="3">ATCC 6013</strain>
    </source>
</reference>
<organism evidence="2 5">
    <name type="scientific">Clostridium pasteurianum DSM 525 = ATCC 6013</name>
    <dbReference type="NCBI Taxonomy" id="1262449"/>
    <lineage>
        <taxon>Bacteria</taxon>
        <taxon>Bacillati</taxon>
        <taxon>Bacillota</taxon>
        <taxon>Clostridia</taxon>
        <taxon>Eubacteriales</taxon>
        <taxon>Clostridiaceae</taxon>
        <taxon>Clostridium</taxon>
    </lineage>
</organism>
<dbReference type="AlphaFoldDB" id="A0A0H3J8W7"/>
<dbReference type="KEGG" id="cpae:CPAST_c36210"/>
<keyword evidence="1" id="KW-1133">Transmembrane helix</keyword>
<dbReference type="RefSeq" id="WP_003445681.1">
    <property type="nucleotide sequence ID" value="NZ_ANZB01000008.1"/>
</dbReference>
<dbReference type="Proteomes" id="UP000030905">
    <property type="component" value="Chromosome"/>
</dbReference>
<reference evidence="2 5" key="1">
    <citation type="journal article" date="2015" name="Genome Announc.">
        <title>Complete Genome Sequence of the Nitrogen-Fixing and Solvent-Producing Clostridium pasteurianum DSM 525.</title>
        <authorList>
            <person name="Poehlein A."/>
            <person name="Grosse-Honebrink A."/>
            <person name="Zhang Y."/>
            <person name="Minton N.P."/>
            <person name="Daniel R."/>
        </authorList>
    </citation>
    <scope>NUCLEOTIDE SEQUENCE [LARGE SCALE GENOMIC DNA]</scope>
    <source>
        <strain evidence="2">DSM 525</strain>
        <strain evidence="5">DSM 525 / ATCC 6013</strain>
    </source>
</reference>
<dbReference type="Proteomes" id="UP000028042">
    <property type="component" value="Unassembled WGS sequence"/>
</dbReference>
<reference evidence="3 4" key="3">
    <citation type="journal article" name="Genome Announc.">
        <title>Improved Draft Genome Sequence of Clostridium pasteurianum Strain ATCC 6013 (DSM 525) Using a Hybrid Next-Generation Sequencing Approach.</title>
        <authorList>
            <person name="Pyne M.E."/>
            <person name="Utturkar S."/>
            <person name="Brown S.D."/>
            <person name="Moo-Young M."/>
            <person name="Chung D.A."/>
            <person name="Chou C.P."/>
        </authorList>
    </citation>
    <scope>NUCLEOTIDE SEQUENCE [LARGE SCALE GENOMIC DNA]</scope>
    <source>
        <strain evidence="3 4">ATCC 6013</strain>
    </source>
</reference>
<keyword evidence="1" id="KW-0472">Membrane</keyword>
<evidence type="ECO:0000256" key="1">
    <source>
        <dbReference type="SAM" id="Phobius"/>
    </source>
</evidence>
<dbReference type="EMBL" id="JPGY02000001">
    <property type="protein sequence ID" value="KRU14310.1"/>
    <property type="molecule type" value="Genomic_DNA"/>
</dbReference>
<evidence type="ECO:0000313" key="2">
    <source>
        <dbReference type="EMBL" id="AJA53665.1"/>
    </source>
</evidence>
<proteinExistence type="predicted"/>
<name>A0A0H3J8W7_CLOPA</name>
<protein>
    <submittedName>
        <fullName evidence="2">Uncharacterized protein</fullName>
    </submittedName>
</protein>
<feature type="transmembrane region" description="Helical" evidence="1">
    <location>
        <begin position="6"/>
        <end position="27"/>
    </location>
</feature>
<sequence length="367" mass="42833">MILNIMIIIVVAIIIIIFLYLLIINFYQKKYYDQAYRPRAIKFGRIPRYPEKCIIEGIVGLSSEKQYQEAAALKMINDRIYPKEDISIENINFLMGYTYGVTFNTIKKDFIPFREPIEGLRIAAPFIGLHMDYFTTYSPNAFISTMKEYISQGYLVLVQIDMATLLGTKGFYSNSELLVGYNRAGFYYYETMGKDNRERKYISKQKLIDATNKLNAKFRKPWRYGFCIFTTREKKKNINKILKRNGNSLIGEKVKSVFSGVQAIAEFGKYIEETKSFNNEWVLQTLAYTREDNAKFLENFFKNNDEIIKASKLFKMASENYEKALKIIKNNSNDEGIKNLRELLIENCKLEEQIGNIFKKVSDCNTN</sequence>
<gene>
    <name evidence="2" type="ORF">CLPA_c36210</name>
    <name evidence="3" type="ORF">CP6013_03568</name>
</gene>
<evidence type="ECO:0000313" key="4">
    <source>
        <dbReference type="Proteomes" id="UP000028042"/>
    </source>
</evidence>
<dbReference type="PATRIC" id="fig|1262449.3.peg.2441"/>
<accession>A0A0H3J8W7</accession>
<dbReference type="KEGG" id="cpat:CLPA_c36210"/>